<gene>
    <name evidence="12" type="ORF">WPS_25480</name>
</gene>
<keyword evidence="4" id="KW-0547">Nucleotide-binding</keyword>
<keyword evidence="9" id="KW-0812">Transmembrane</keyword>
<evidence type="ECO:0000313" key="13">
    <source>
        <dbReference type="Proteomes" id="UP001317532"/>
    </source>
</evidence>
<evidence type="ECO:0000256" key="8">
    <source>
        <dbReference type="ARBA" id="ARBA00051245"/>
    </source>
</evidence>
<dbReference type="Gene3D" id="3.40.50.300">
    <property type="entry name" value="P-loop containing nucleotide triphosphate hydrolases"/>
    <property type="match status" value="1"/>
</dbReference>
<evidence type="ECO:0000256" key="7">
    <source>
        <dbReference type="ARBA" id="ARBA00023137"/>
    </source>
</evidence>
<feature type="domain" description="AAA" evidence="10">
    <location>
        <begin position="510"/>
        <end position="630"/>
    </location>
</feature>
<evidence type="ECO:0000259" key="10">
    <source>
        <dbReference type="Pfam" id="PF13614"/>
    </source>
</evidence>
<dbReference type="InterPro" id="IPR025669">
    <property type="entry name" value="AAA_dom"/>
</dbReference>
<dbReference type="Pfam" id="PF13807">
    <property type="entry name" value="GNVR"/>
    <property type="match status" value="1"/>
</dbReference>
<keyword evidence="9" id="KW-1133">Transmembrane helix</keyword>
<keyword evidence="13" id="KW-1185">Reference proteome</keyword>
<dbReference type="RefSeq" id="WP_317994876.1">
    <property type="nucleotide sequence ID" value="NZ_AP025523.1"/>
</dbReference>
<dbReference type="EC" id="2.7.10.2" evidence="2"/>
<evidence type="ECO:0000256" key="9">
    <source>
        <dbReference type="SAM" id="Phobius"/>
    </source>
</evidence>
<evidence type="ECO:0000256" key="5">
    <source>
        <dbReference type="ARBA" id="ARBA00022777"/>
    </source>
</evidence>
<evidence type="ECO:0000256" key="1">
    <source>
        <dbReference type="ARBA" id="ARBA00007316"/>
    </source>
</evidence>
<comment type="similarity">
    <text evidence="1">Belongs to the CpsD/CapB family.</text>
</comment>
<dbReference type="PANTHER" id="PTHR32309:SF13">
    <property type="entry name" value="FERRIC ENTEROBACTIN TRANSPORT PROTEIN FEPE"/>
    <property type="match status" value="1"/>
</dbReference>
<dbReference type="InterPro" id="IPR032807">
    <property type="entry name" value="GNVR"/>
</dbReference>
<keyword evidence="7 12" id="KW-0829">Tyrosine-protein kinase</keyword>
<dbReference type="InterPro" id="IPR050445">
    <property type="entry name" value="Bact_polysacc_biosynth/exp"/>
</dbReference>
<feature type="domain" description="Tyrosine-protein kinase G-rich" evidence="11">
    <location>
        <begin position="371"/>
        <end position="445"/>
    </location>
</feature>
<dbReference type="Proteomes" id="UP001317532">
    <property type="component" value="Chromosome"/>
</dbReference>
<evidence type="ECO:0000256" key="6">
    <source>
        <dbReference type="ARBA" id="ARBA00022840"/>
    </source>
</evidence>
<dbReference type="CDD" id="cd05387">
    <property type="entry name" value="BY-kinase"/>
    <property type="match status" value="1"/>
</dbReference>
<evidence type="ECO:0000256" key="2">
    <source>
        <dbReference type="ARBA" id="ARBA00011903"/>
    </source>
</evidence>
<proteinExistence type="inferred from homology"/>
<evidence type="ECO:0000256" key="3">
    <source>
        <dbReference type="ARBA" id="ARBA00022679"/>
    </source>
</evidence>
<sequence length="711" mass="75405">MDTLALPTSDRIVVSNGPPRRSALDVLRRRGKLFAATIAAILIATVAVVLLVPKSYTTHVQLIAGRTATGDSQQTILPVLNAILDASKGQTAETYAEMLREEPVLERTIRSAHLPVTTARLARHIAVHPRTNTAIVDVGVSWHDAADSARIANALADSFVALRRDLVVSQAESAAAFITEQLPEAKAKLGRSAAMLATFQAKYGLADADAQTQSTIAAISDTERKIAATEVDQKQAAAQLAVVRQELGGTTETIGGGNQVAQNPAVVQLQTQLAQTDVQLQNARAQYTDEHPTVKALQTQDAQIRRELAKTPATVVAQTSTIVNPVRQTLTQTAATLSAQIAADAAQLNVLRAQHAGAMPALRALPKEAAKLLALKRQVKLDEDVYNALEQKLSQENIASTTTLSDVSVIARASAAQAEVAPNALVVMTIGALLALIIGLTTVFVVDRLDGRIRTERDVAERLGLPVLSSIPQLPDRASRPGWLEVTMVDAVLQLVTSLRYASSEPLSTIAFTSADPESGKSSVAFKTAVAMAELRPRVLLVDADLRLPSVHQLLDTKRSAGLSDLLVGTVTFDEAIRTTPHAGLDVIVAGTSVPNPFALLQSPAFERFLQEAKKRYETVLIDTPACGAVMDAAVVCGRAEGTVYVVASRETDATRATGGLRRLQNAGVRNVVGVVLNKVEPVRSSIGPYGIAPGTTGALPPARPRDIRSL</sequence>
<dbReference type="AlphaFoldDB" id="A0AAN2CB31"/>
<keyword evidence="6" id="KW-0067">ATP-binding</keyword>
<name>A0AAN2CB31_UNVUL</name>
<reference evidence="12 13" key="1">
    <citation type="journal article" date="2022" name="ISME Commun">
        <title>Vulcanimicrobium alpinus gen. nov. sp. nov., the first cultivated representative of the candidate phylum 'Eremiobacterota', is a metabolically versatile aerobic anoxygenic phototroph.</title>
        <authorList>
            <person name="Yabe S."/>
            <person name="Muto K."/>
            <person name="Abe K."/>
            <person name="Yokota A."/>
            <person name="Staudigel H."/>
            <person name="Tebo B.M."/>
        </authorList>
    </citation>
    <scope>NUCLEOTIDE SEQUENCE [LARGE SCALE GENOMIC DNA]</scope>
    <source>
        <strain evidence="12 13">WC8-2</strain>
    </source>
</reference>
<feature type="transmembrane region" description="Helical" evidence="9">
    <location>
        <begin position="424"/>
        <end position="446"/>
    </location>
</feature>
<organism evidence="12 13">
    <name type="scientific">Vulcanimicrobium alpinum</name>
    <dbReference type="NCBI Taxonomy" id="3016050"/>
    <lineage>
        <taxon>Bacteria</taxon>
        <taxon>Bacillati</taxon>
        <taxon>Vulcanimicrobiota</taxon>
        <taxon>Vulcanimicrobiia</taxon>
        <taxon>Vulcanimicrobiales</taxon>
        <taxon>Vulcanimicrobiaceae</taxon>
        <taxon>Vulcanimicrobium</taxon>
    </lineage>
</organism>
<dbReference type="Pfam" id="PF13614">
    <property type="entry name" value="AAA_31"/>
    <property type="match status" value="1"/>
</dbReference>
<dbReference type="NCBIfam" id="TIGR01007">
    <property type="entry name" value="eps_fam"/>
    <property type="match status" value="1"/>
</dbReference>
<dbReference type="GO" id="GO:0004715">
    <property type="term" value="F:non-membrane spanning protein tyrosine kinase activity"/>
    <property type="evidence" value="ECO:0007669"/>
    <property type="project" value="UniProtKB-EC"/>
</dbReference>
<dbReference type="EMBL" id="AP025523">
    <property type="protein sequence ID" value="BDE07272.1"/>
    <property type="molecule type" value="Genomic_DNA"/>
</dbReference>
<evidence type="ECO:0000259" key="11">
    <source>
        <dbReference type="Pfam" id="PF13807"/>
    </source>
</evidence>
<dbReference type="KEGG" id="vab:WPS_25480"/>
<keyword evidence="9" id="KW-0472">Membrane</keyword>
<keyword evidence="5 12" id="KW-0418">Kinase</keyword>
<dbReference type="GO" id="GO:0005524">
    <property type="term" value="F:ATP binding"/>
    <property type="evidence" value="ECO:0007669"/>
    <property type="project" value="UniProtKB-KW"/>
</dbReference>
<evidence type="ECO:0000313" key="12">
    <source>
        <dbReference type="EMBL" id="BDE07272.1"/>
    </source>
</evidence>
<accession>A0AAN2CB31</accession>
<dbReference type="SUPFAM" id="SSF52540">
    <property type="entry name" value="P-loop containing nucleoside triphosphate hydrolases"/>
    <property type="match status" value="1"/>
</dbReference>
<protein>
    <recommendedName>
        <fullName evidence="2">non-specific protein-tyrosine kinase</fullName>
        <ecNumber evidence="2">2.7.10.2</ecNumber>
    </recommendedName>
</protein>
<dbReference type="InterPro" id="IPR005702">
    <property type="entry name" value="Wzc-like_C"/>
</dbReference>
<feature type="transmembrane region" description="Helical" evidence="9">
    <location>
        <begin position="33"/>
        <end position="52"/>
    </location>
</feature>
<evidence type="ECO:0000256" key="4">
    <source>
        <dbReference type="ARBA" id="ARBA00022741"/>
    </source>
</evidence>
<comment type="catalytic activity">
    <reaction evidence="8">
        <text>L-tyrosyl-[protein] + ATP = O-phospho-L-tyrosyl-[protein] + ADP + H(+)</text>
        <dbReference type="Rhea" id="RHEA:10596"/>
        <dbReference type="Rhea" id="RHEA-COMP:10136"/>
        <dbReference type="Rhea" id="RHEA-COMP:20101"/>
        <dbReference type="ChEBI" id="CHEBI:15378"/>
        <dbReference type="ChEBI" id="CHEBI:30616"/>
        <dbReference type="ChEBI" id="CHEBI:46858"/>
        <dbReference type="ChEBI" id="CHEBI:61978"/>
        <dbReference type="ChEBI" id="CHEBI:456216"/>
        <dbReference type="EC" id="2.7.10.2"/>
    </reaction>
</comment>
<dbReference type="GO" id="GO:0005886">
    <property type="term" value="C:plasma membrane"/>
    <property type="evidence" value="ECO:0007669"/>
    <property type="project" value="TreeGrafter"/>
</dbReference>
<keyword evidence="3" id="KW-0808">Transferase</keyword>
<dbReference type="InterPro" id="IPR027417">
    <property type="entry name" value="P-loop_NTPase"/>
</dbReference>
<dbReference type="PANTHER" id="PTHR32309">
    <property type="entry name" value="TYROSINE-PROTEIN KINASE"/>
    <property type="match status" value="1"/>
</dbReference>